<evidence type="ECO:0000256" key="3">
    <source>
        <dbReference type="SAM" id="SignalP"/>
    </source>
</evidence>
<comment type="similarity">
    <text evidence="1">Belongs to the CLN5 family.</text>
</comment>
<accession>A0A9Q0LDS6</accession>
<dbReference type="Proteomes" id="UP001149090">
    <property type="component" value="Unassembled WGS sequence"/>
</dbReference>
<name>A0A9Q0LDS6_ANAIG</name>
<evidence type="ECO:0000313" key="5">
    <source>
        <dbReference type="Proteomes" id="UP001149090"/>
    </source>
</evidence>
<dbReference type="PANTHER" id="PTHR15380:SF2">
    <property type="entry name" value="CEROID-LIPOFUSCINOSIS NEURONAL PROTEIN 5"/>
    <property type="match status" value="1"/>
</dbReference>
<organism evidence="4 5">
    <name type="scientific">Anaeramoeba ignava</name>
    <name type="common">Anaerobic marine amoeba</name>
    <dbReference type="NCBI Taxonomy" id="1746090"/>
    <lineage>
        <taxon>Eukaryota</taxon>
        <taxon>Metamonada</taxon>
        <taxon>Anaeramoebidae</taxon>
        <taxon>Anaeramoeba</taxon>
    </lineage>
</organism>
<dbReference type="Pfam" id="PF15014">
    <property type="entry name" value="CLN5"/>
    <property type="match status" value="1"/>
</dbReference>
<proteinExistence type="inferred from homology"/>
<evidence type="ECO:0000313" key="4">
    <source>
        <dbReference type="EMBL" id="KAJ5070846.1"/>
    </source>
</evidence>
<keyword evidence="2" id="KW-0325">Glycoprotein</keyword>
<dbReference type="EMBL" id="JAPDFW010000092">
    <property type="protein sequence ID" value="KAJ5070846.1"/>
    <property type="molecule type" value="Genomic_DNA"/>
</dbReference>
<keyword evidence="3" id="KW-0732">Signal</keyword>
<protein>
    <submittedName>
        <fullName evidence="4">Ceroid-lipofuscinosis neuronal 5</fullName>
    </submittedName>
</protein>
<feature type="signal peptide" evidence="3">
    <location>
        <begin position="1"/>
        <end position="19"/>
    </location>
</feature>
<dbReference type="OMA" id="FRPHQSF"/>
<sequence>MNKFTIIILIIFLLKLTKSNPNEDLETFSCPFSNYCPNKTEVPIFEANQTIEMYFLQAPLLKPELNNTLAGLSLYHTAIGILEVKSNEQYFIEFDAISNFVNAVFPNLVNTTNSTKIIWCDTAHVCFSKAKIFPPESYFTNSTLIGKMNGKIFNDFMNWVFDYNTSVTSYQLFYAMELWPQQEYTPYIASQACYNFVWDSLYALNQLGAFFLPDLKLRHDFAILHTKPPVVVNPKDPQIHQEIVDFYTWFDWRNKTFEQIIKDIIFFIEDPKFLYVNGDYFLIEMVVPFVSAHYAVEELSFDSKKQFKFQSKSK</sequence>
<reference evidence="4" key="1">
    <citation type="submission" date="2022-10" db="EMBL/GenBank/DDBJ databases">
        <title>Novel sulphate-reducing endosymbionts in the free-living metamonad Anaeramoeba.</title>
        <authorList>
            <person name="Jerlstrom-Hultqvist J."/>
            <person name="Cepicka I."/>
            <person name="Gallot-Lavallee L."/>
            <person name="Salas-Leiva D."/>
            <person name="Curtis B.A."/>
            <person name="Zahonova K."/>
            <person name="Pipaliya S."/>
            <person name="Dacks J."/>
            <person name="Roger A.J."/>
        </authorList>
    </citation>
    <scope>NUCLEOTIDE SEQUENCE</scope>
    <source>
        <strain evidence="4">BMAN</strain>
    </source>
</reference>
<feature type="chain" id="PRO_5040160278" evidence="3">
    <location>
        <begin position="20"/>
        <end position="314"/>
    </location>
</feature>
<evidence type="ECO:0000256" key="1">
    <source>
        <dbReference type="ARBA" id="ARBA00007028"/>
    </source>
</evidence>
<keyword evidence="5" id="KW-1185">Reference proteome</keyword>
<dbReference type="InterPro" id="IPR026138">
    <property type="entry name" value="CLN5"/>
</dbReference>
<dbReference type="AlphaFoldDB" id="A0A9Q0LDS6"/>
<evidence type="ECO:0000256" key="2">
    <source>
        <dbReference type="ARBA" id="ARBA00023180"/>
    </source>
</evidence>
<gene>
    <name evidence="4" type="ORF">M0811_01827</name>
</gene>
<comment type="caution">
    <text evidence="4">The sequence shown here is derived from an EMBL/GenBank/DDBJ whole genome shotgun (WGS) entry which is preliminary data.</text>
</comment>
<dbReference type="GO" id="GO:0007040">
    <property type="term" value="P:lysosome organization"/>
    <property type="evidence" value="ECO:0007669"/>
    <property type="project" value="TreeGrafter"/>
</dbReference>
<dbReference type="PANTHER" id="PTHR15380">
    <property type="entry name" value="CEROID-LIPOFUSCINOSIS, NEURONAL 5"/>
    <property type="match status" value="1"/>
</dbReference>
<dbReference type="GO" id="GO:0005765">
    <property type="term" value="C:lysosomal membrane"/>
    <property type="evidence" value="ECO:0007669"/>
    <property type="project" value="TreeGrafter"/>
</dbReference>
<dbReference type="OrthoDB" id="10005881at2759"/>
<dbReference type="GO" id="GO:0016798">
    <property type="term" value="F:hydrolase activity, acting on glycosyl bonds"/>
    <property type="evidence" value="ECO:0007669"/>
    <property type="project" value="TreeGrafter"/>
</dbReference>